<evidence type="ECO:0000256" key="1">
    <source>
        <dbReference type="ARBA" id="ARBA00022741"/>
    </source>
</evidence>
<dbReference type="VEuPathDB" id="AmoebaDB:EIN_097160"/>
<dbReference type="SUPFAM" id="SSF52540">
    <property type="entry name" value="P-loop containing nucleoside triphosphate hydrolases"/>
    <property type="match status" value="1"/>
</dbReference>
<dbReference type="GO" id="GO:0005525">
    <property type="term" value="F:GTP binding"/>
    <property type="evidence" value="ECO:0007669"/>
    <property type="project" value="InterPro"/>
</dbReference>
<dbReference type="InterPro" id="IPR027417">
    <property type="entry name" value="P-loop_NTPase"/>
</dbReference>
<gene>
    <name evidence="2" type="ORF">EIN_097160</name>
</gene>
<sequence length="102" mass="11532">MRITLKISNWVQEYQNEQEIAYIIFVGNKTDLPPKVTVEQGEAMAREQGFQHMRCSAKTGEGVNEIFEALAKGIYGNKEIMAILPKKNNITVVHSEKDTNCC</sequence>
<proteinExistence type="predicted"/>
<dbReference type="KEGG" id="eiv:EIN_097160"/>
<dbReference type="Gene3D" id="3.40.50.300">
    <property type="entry name" value="P-loop containing nucleotide triphosphate hydrolases"/>
    <property type="match status" value="1"/>
</dbReference>
<keyword evidence="3" id="KW-1185">Reference proteome</keyword>
<name>A0A0A1U0M7_ENTIV</name>
<evidence type="ECO:0000313" key="2">
    <source>
        <dbReference type="EMBL" id="ELP87449.1"/>
    </source>
</evidence>
<dbReference type="Pfam" id="PF00071">
    <property type="entry name" value="Ras"/>
    <property type="match status" value="1"/>
</dbReference>
<organism evidence="2 3">
    <name type="scientific">Entamoeba invadens IP1</name>
    <dbReference type="NCBI Taxonomy" id="370355"/>
    <lineage>
        <taxon>Eukaryota</taxon>
        <taxon>Amoebozoa</taxon>
        <taxon>Evosea</taxon>
        <taxon>Archamoebae</taxon>
        <taxon>Mastigamoebida</taxon>
        <taxon>Entamoebidae</taxon>
        <taxon>Entamoeba</taxon>
    </lineage>
</organism>
<dbReference type="RefSeq" id="XP_004254220.1">
    <property type="nucleotide sequence ID" value="XM_004254172.1"/>
</dbReference>
<dbReference type="EMBL" id="KB206860">
    <property type="protein sequence ID" value="ELP87449.1"/>
    <property type="molecule type" value="Genomic_DNA"/>
</dbReference>
<dbReference type="AlphaFoldDB" id="A0A0A1U0M7"/>
<keyword evidence="1" id="KW-0547">Nucleotide-binding</keyword>
<dbReference type="GO" id="GO:0003924">
    <property type="term" value="F:GTPase activity"/>
    <property type="evidence" value="ECO:0007669"/>
    <property type="project" value="InterPro"/>
</dbReference>
<evidence type="ECO:0000313" key="3">
    <source>
        <dbReference type="Proteomes" id="UP000014680"/>
    </source>
</evidence>
<dbReference type="PROSITE" id="PS51419">
    <property type="entry name" value="RAB"/>
    <property type="match status" value="1"/>
</dbReference>
<dbReference type="PRINTS" id="PR00449">
    <property type="entry name" value="RASTRNSFRMNG"/>
</dbReference>
<dbReference type="GeneID" id="14886197"/>
<protein>
    <submittedName>
        <fullName evidence="2">Rho GTPase, putative</fullName>
    </submittedName>
</protein>
<accession>A0A0A1U0M7</accession>
<dbReference type="SMART" id="SM00175">
    <property type="entry name" value="RAB"/>
    <property type="match status" value="1"/>
</dbReference>
<reference evidence="2 3" key="1">
    <citation type="submission" date="2012-10" db="EMBL/GenBank/DDBJ databases">
        <authorList>
            <person name="Zafar N."/>
            <person name="Inman J."/>
            <person name="Hall N."/>
            <person name="Lorenzi H."/>
            <person name="Caler E."/>
        </authorList>
    </citation>
    <scope>NUCLEOTIDE SEQUENCE [LARGE SCALE GENOMIC DNA]</scope>
    <source>
        <strain evidence="2 3">IP1</strain>
    </source>
</reference>
<dbReference type="InterPro" id="IPR001806">
    <property type="entry name" value="Small_GTPase"/>
</dbReference>
<dbReference type="OrthoDB" id="9989112at2759"/>
<dbReference type="Proteomes" id="UP000014680">
    <property type="component" value="Unassembled WGS sequence"/>
</dbReference>
<dbReference type="PANTHER" id="PTHR47978">
    <property type="match status" value="1"/>
</dbReference>